<evidence type="ECO:0000256" key="1">
    <source>
        <dbReference type="SAM" id="MobiDB-lite"/>
    </source>
</evidence>
<feature type="compositionally biased region" description="Low complexity" evidence="1">
    <location>
        <begin position="76"/>
        <end position="86"/>
    </location>
</feature>
<evidence type="ECO:0000313" key="2">
    <source>
        <dbReference type="EMBL" id="KJZ73766.1"/>
    </source>
</evidence>
<accession>A0A0F7ZIJ4</accession>
<feature type="region of interest" description="Disordered" evidence="1">
    <location>
        <begin position="361"/>
        <end position="392"/>
    </location>
</feature>
<organism evidence="2 3">
    <name type="scientific">Hirsutella minnesotensis 3608</name>
    <dbReference type="NCBI Taxonomy" id="1043627"/>
    <lineage>
        <taxon>Eukaryota</taxon>
        <taxon>Fungi</taxon>
        <taxon>Dikarya</taxon>
        <taxon>Ascomycota</taxon>
        <taxon>Pezizomycotina</taxon>
        <taxon>Sordariomycetes</taxon>
        <taxon>Hypocreomycetidae</taxon>
        <taxon>Hypocreales</taxon>
        <taxon>Ophiocordycipitaceae</taxon>
        <taxon>Hirsutella</taxon>
    </lineage>
</organism>
<protein>
    <submittedName>
        <fullName evidence="2">Uncharacterized protein</fullName>
    </submittedName>
</protein>
<sequence length="571" mass="62689">MFLHAGAGLHGHEYSDRSSQSGHSPAKQPTRPRHPLLRTAWRPLAPPESAPSNPRPLSHHGLPNRKSTASPDESPRLSSLTSSRRAASGGFVKKDLAVRFYEPQIDPLPTPTASEDDASVLGSEFDNSVDGSIHRTRRKRAPRKSTRFALAHPAPQLRTKQRRLVQIRPRLFLQLQEVGDRRAIPSFDVVPSSLVAGSLIIPQLAKRFPRMFGVKHELGQDDVLMVRSDDYGSSSSGSTSVTDKDVLAVIGTALQQGSSRAEIALEDGSTWLASPMANGSFEFTSIDEQGNTTTARWVRRSLLSNRNSLGSATGTVSPQSDSSGAFKWTFSIIDPSTRRHPIMGTLTPESVEVYDSYTTLSASSGRFPPSRPFSPDGSIYATSPSSPSQDERATVDVTPAQKALMLASATWISLHERGWPAIANPKFSRALSHGRSVSADVSGRRRTFNGFESAEACATRHSWVPFSDKCSEASTKSQREVNGVPARAMSTGRAFMKRRRGRADVGTKDEPKAAKSTISSLDGQPQGKWETKAELACRPKLREWIHRVWDRAGSRDKKRERELIKRKLELE</sequence>
<dbReference type="AlphaFoldDB" id="A0A0F7ZIJ4"/>
<dbReference type="Proteomes" id="UP000054481">
    <property type="component" value="Unassembled WGS sequence"/>
</dbReference>
<feature type="region of interest" description="Disordered" evidence="1">
    <location>
        <begin position="1"/>
        <end position="86"/>
    </location>
</feature>
<feature type="compositionally biased region" description="Low complexity" evidence="1">
    <location>
        <begin position="361"/>
        <end position="378"/>
    </location>
</feature>
<evidence type="ECO:0000313" key="3">
    <source>
        <dbReference type="Proteomes" id="UP000054481"/>
    </source>
</evidence>
<name>A0A0F7ZIJ4_9HYPO</name>
<feature type="region of interest" description="Disordered" evidence="1">
    <location>
        <begin position="123"/>
        <end position="145"/>
    </location>
</feature>
<keyword evidence="3" id="KW-1185">Reference proteome</keyword>
<gene>
    <name evidence="2" type="ORF">HIM_06884</name>
</gene>
<feature type="region of interest" description="Disordered" evidence="1">
    <location>
        <begin position="497"/>
        <end position="530"/>
    </location>
</feature>
<proteinExistence type="predicted"/>
<dbReference type="EMBL" id="KQ030532">
    <property type="protein sequence ID" value="KJZ73766.1"/>
    <property type="molecule type" value="Genomic_DNA"/>
</dbReference>
<feature type="compositionally biased region" description="Basic and acidic residues" evidence="1">
    <location>
        <begin position="502"/>
        <end position="513"/>
    </location>
</feature>
<dbReference type="OrthoDB" id="5404323at2759"/>
<reference evidence="2 3" key="1">
    <citation type="journal article" date="2014" name="Genome Biol. Evol.">
        <title>Comparative genomics and transcriptomics analyses reveal divergent lifestyle features of nematode endoparasitic fungus Hirsutella minnesotensis.</title>
        <authorList>
            <person name="Lai Y."/>
            <person name="Liu K."/>
            <person name="Zhang X."/>
            <person name="Zhang X."/>
            <person name="Li K."/>
            <person name="Wang N."/>
            <person name="Shu C."/>
            <person name="Wu Y."/>
            <person name="Wang C."/>
            <person name="Bushley K.E."/>
            <person name="Xiang M."/>
            <person name="Liu X."/>
        </authorList>
    </citation>
    <scope>NUCLEOTIDE SEQUENCE [LARGE SCALE GENOMIC DNA]</scope>
    <source>
        <strain evidence="2 3">3608</strain>
    </source>
</reference>
<feature type="compositionally biased region" description="Basic residues" evidence="1">
    <location>
        <begin position="134"/>
        <end position="145"/>
    </location>
</feature>